<name>A0A2T5MD08_9GAMM</name>
<dbReference type="Pfam" id="PF00106">
    <property type="entry name" value="adh_short"/>
    <property type="match status" value="1"/>
</dbReference>
<dbReference type="Proteomes" id="UP000244248">
    <property type="component" value="Unassembled WGS sequence"/>
</dbReference>
<dbReference type="PANTHER" id="PTHR24320">
    <property type="entry name" value="RETINOL DEHYDROGENASE"/>
    <property type="match status" value="1"/>
</dbReference>
<evidence type="ECO:0000313" key="4">
    <source>
        <dbReference type="Proteomes" id="UP000244248"/>
    </source>
</evidence>
<dbReference type="InterPro" id="IPR006311">
    <property type="entry name" value="TAT_signal"/>
</dbReference>
<dbReference type="EMBL" id="QANS01000005">
    <property type="protein sequence ID" value="PTU30459.1"/>
    <property type="molecule type" value="Genomic_DNA"/>
</dbReference>
<dbReference type="PRINTS" id="PR00081">
    <property type="entry name" value="GDHRDH"/>
</dbReference>
<organism evidence="3 4">
    <name type="scientific">Stenotrophobium rhamnosiphilum</name>
    <dbReference type="NCBI Taxonomy" id="2029166"/>
    <lineage>
        <taxon>Bacteria</taxon>
        <taxon>Pseudomonadati</taxon>
        <taxon>Pseudomonadota</taxon>
        <taxon>Gammaproteobacteria</taxon>
        <taxon>Nevskiales</taxon>
        <taxon>Nevskiaceae</taxon>
        <taxon>Stenotrophobium</taxon>
    </lineage>
</organism>
<dbReference type="PROSITE" id="PS51318">
    <property type="entry name" value="TAT"/>
    <property type="match status" value="1"/>
</dbReference>
<dbReference type="PANTHER" id="PTHR24320:SF148">
    <property type="entry name" value="NAD(P)-BINDING ROSSMANN-FOLD SUPERFAMILY PROTEIN"/>
    <property type="match status" value="1"/>
</dbReference>
<reference evidence="3 4" key="1">
    <citation type="submission" date="2018-04" db="EMBL/GenBank/DDBJ databases">
        <title>Novel species isolated from glacier.</title>
        <authorList>
            <person name="Liu Q."/>
            <person name="Xin Y.-H."/>
        </authorList>
    </citation>
    <scope>NUCLEOTIDE SEQUENCE [LARGE SCALE GENOMIC DNA]</scope>
    <source>
        <strain evidence="3 4">GT1R17</strain>
    </source>
</reference>
<proteinExistence type="inferred from homology"/>
<dbReference type="InterPro" id="IPR002347">
    <property type="entry name" value="SDR_fam"/>
</dbReference>
<comment type="caution">
    <text evidence="3">The sequence shown here is derived from an EMBL/GenBank/DDBJ whole genome shotgun (WGS) entry which is preliminary data.</text>
</comment>
<gene>
    <name evidence="3" type="ORF">CJD38_13130</name>
</gene>
<evidence type="ECO:0000313" key="3">
    <source>
        <dbReference type="EMBL" id="PTU30459.1"/>
    </source>
</evidence>
<sequence length="311" mass="33069">MESLVTNTLERRTALVTGGAAGLGLATALSLAREGAQVLIVDRNREAGEAAARSIIEAVPQSNARFFALDLGDLDAVKNFADEREQENLVLDLLINNAGLLPPMQRAATSLGHELGFGVSVVGHYVLTGSLLKALNRAQSPRVVTLSSMAHRTAKLPFNDLNQVSGYDPTIAYGVAKLAALMFALELDRRAQLAGNKLLSLAAHPGISKTGIGAGWNHNGPLPLKHRLARLTMRWAINYGGQSIEDGAKPTLMAAIDANASGGLFYGPSGFAEMRGAPRVAKPSKAAQSLPDAARLWAWLESETGMRYLWP</sequence>
<dbReference type="GO" id="GO:0016491">
    <property type="term" value="F:oxidoreductase activity"/>
    <property type="evidence" value="ECO:0007669"/>
    <property type="project" value="UniProtKB-KW"/>
</dbReference>
<keyword evidence="2" id="KW-0560">Oxidoreductase</keyword>
<dbReference type="Gene3D" id="3.40.50.720">
    <property type="entry name" value="NAD(P)-binding Rossmann-like Domain"/>
    <property type="match status" value="1"/>
</dbReference>
<evidence type="ECO:0000256" key="2">
    <source>
        <dbReference type="ARBA" id="ARBA00023002"/>
    </source>
</evidence>
<accession>A0A2T5MD08</accession>
<dbReference type="AlphaFoldDB" id="A0A2T5MD08"/>
<dbReference type="SUPFAM" id="SSF51735">
    <property type="entry name" value="NAD(P)-binding Rossmann-fold domains"/>
    <property type="match status" value="1"/>
</dbReference>
<protein>
    <submittedName>
        <fullName evidence="3">Short chain dehydrogenase</fullName>
    </submittedName>
</protein>
<dbReference type="InterPro" id="IPR036291">
    <property type="entry name" value="NAD(P)-bd_dom_sf"/>
</dbReference>
<comment type="similarity">
    <text evidence="1">Belongs to the short-chain dehydrogenases/reductases (SDR) family.</text>
</comment>
<evidence type="ECO:0000256" key="1">
    <source>
        <dbReference type="ARBA" id="ARBA00006484"/>
    </source>
</evidence>
<keyword evidence="4" id="KW-1185">Reference proteome</keyword>